<proteinExistence type="predicted"/>
<comment type="caution">
    <text evidence="2">The sequence shown here is derived from an EMBL/GenBank/DDBJ whole genome shotgun (WGS) entry which is preliminary data.</text>
</comment>
<organism evidence="2 3">
    <name type="scientific">Caenimonas aquaedulcis</name>
    <dbReference type="NCBI Taxonomy" id="2793270"/>
    <lineage>
        <taxon>Bacteria</taxon>
        <taxon>Pseudomonadati</taxon>
        <taxon>Pseudomonadota</taxon>
        <taxon>Betaproteobacteria</taxon>
        <taxon>Burkholderiales</taxon>
        <taxon>Comamonadaceae</taxon>
        <taxon>Caenimonas</taxon>
    </lineage>
</organism>
<feature type="domain" description="AB hydrolase-1" evidence="1">
    <location>
        <begin position="32"/>
        <end position="127"/>
    </location>
</feature>
<dbReference type="RefSeq" id="WP_196988346.1">
    <property type="nucleotide sequence ID" value="NZ_JADWYS010000001.1"/>
</dbReference>
<dbReference type="Pfam" id="PF12697">
    <property type="entry name" value="Abhydrolase_6"/>
    <property type="match status" value="1"/>
</dbReference>
<dbReference type="Gene3D" id="3.40.50.1820">
    <property type="entry name" value="alpha/beta hydrolase"/>
    <property type="match status" value="1"/>
</dbReference>
<protein>
    <submittedName>
        <fullName evidence="2">Alpha/beta fold hydrolase</fullName>
    </submittedName>
</protein>
<dbReference type="AlphaFoldDB" id="A0A931MJ17"/>
<reference evidence="2" key="1">
    <citation type="submission" date="2020-11" db="EMBL/GenBank/DDBJ databases">
        <title>Bacterial whole genome sequence for Caenimonas sp. DR4.4.</title>
        <authorList>
            <person name="Le V."/>
            <person name="Ko S.-R."/>
            <person name="Ahn C.-Y."/>
            <person name="Oh H.-M."/>
        </authorList>
    </citation>
    <scope>NUCLEOTIDE SEQUENCE</scope>
    <source>
        <strain evidence="2">DR4.4</strain>
    </source>
</reference>
<dbReference type="InterPro" id="IPR029058">
    <property type="entry name" value="AB_hydrolase_fold"/>
</dbReference>
<dbReference type="GO" id="GO:0016787">
    <property type="term" value="F:hydrolase activity"/>
    <property type="evidence" value="ECO:0007669"/>
    <property type="project" value="UniProtKB-KW"/>
</dbReference>
<evidence type="ECO:0000259" key="1">
    <source>
        <dbReference type="Pfam" id="PF12697"/>
    </source>
</evidence>
<name>A0A931MJ17_9BURK</name>
<accession>A0A931MJ17</accession>
<dbReference type="InterPro" id="IPR000073">
    <property type="entry name" value="AB_hydrolase_1"/>
</dbReference>
<evidence type="ECO:0000313" key="3">
    <source>
        <dbReference type="Proteomes" id="UP000651050"/>
    </source>
</evidence>
<dbReference type="SUPFAM" id="SSF53474">
    <property type="entry name" value="alpha/beta-Hydrolases"/>
    <property type="match status" value="1"/>
</dbReference>
<keyword evidence="2" id="KW-0378">Hydrolase</keyword>
<keyword evidence="3" id="KW-1185">Reference proteome</keyword>
<evidence type="ECO:0000313" key="2">
    <source>
        <dbReference type="EMBL" id="MBG9390617.1"/>
    </source>
</evidence>
<sequence>MLMMGGTGQLGIYPNGTLQRDTHLLARIRGLLVARGHAVVLVDAPGDRRDLGGDFRESTEHATDLGAVITDARKAFGKPVWVVGHSRGTHSAVTAATHLTGEASPDGIVLVSSILESSRFGGSTAKPLQESGVGTLRVPVLVLHHKLDSCQVSPAAKLPELQALLPPATSRVITYDGGVSRGALCDVNAFHSFNGIEQQLADDLSAFVVQGK</sequence>
<dbReference type="EMBL" id="JADWYS010000001">
    <property type="protein sequence ID" value="MBG9390617.1"/>
    <property type="molecule type" value="Genomic_DNA"/>
</dbReference>
<dbReference type="Proteomes" id="UP000651050">
    <property type="component" value="Unassembled WGS sequence"/>
</dbReference>
<gene>
    <name evidence="2" type="ORF">I5803_21480</name>
</gene>